<feature type="compositionally biased region" description="Basic and acidic residues" evidence="1">
    <location>
        <begin position="1"/>
        <end position="10"/>
    </location>
</feature>
<evidence type="ECO:0000313" key="2">
    <source>
        <dbReference type="EMBL" id="OQV21790.1"/>
    </source>
</evidence>
<dbReference type="Proteomes" id="UP000192578">
    <property type="component" value="Unassembled WGS sequence"/>
</dbReference>
<organism evidence="2 3">
    <name type="scientific">Hypsibius exemplaris</name>
    <name type="common">Freshwater tardigrade</name>
    <dbReference type="NCBI Taxonomy" id="2072580"/>
    <lineage>
        <taxon>Eukaryota</taxon>
        <taxon>Metazoa</taxon>
        <taxon>Ecdysozoa</taxon>
        <taxon>Tardigrada</taxon>
        <taxon>Eutardigrada</taxon>
        <taxon>Parachela</taxon>
        <taxon>Hypsibioidea</taxon>
        <taxon>Hypsibiidae</taxon>
        <taxon>Hypsibius</taxon>
    </lineage>
</organism>
<comment type="caution">
    <text evidence="2">The sequence shown here is derived from an EMBL/GenBank/DDBJ whole genome shotgun (WGS) entry which is preliminary data.</text>
</comment>
<feature type="compositionally biased region" description="Polar residues" evidence="1">
    <location>
        <begin position="21"/>
        <end position="48"/>
    </location>
</feature>
<dbReference type="AlphaFoldDB" id="A0A1W0X325"/>
<sequence>MSDNRGHDSEASGFASPSPLVDSTATIQTSLSSTGSPPQQHSVSNPYFSLSHPTAARHDNVVAAEFINLLPLLATDGNNAMGSHAGTSTMLFPETLMSEGKEAQFRRKFSVFCRPNLL</sequence>
<name>A0A1W0X325_HYPEX</name>
<protein>
    <submittedName>
        <fullName evidence="2">Uncharacterized protein</fullName>
    </submittedName>
</protein>
<keyword evidence="3" id="KW-1185">Reference proteome</keyword>
<gene>
    <name evidence="2" type="ORF">BV898_04366</name>
</gene>
<reference evidence="3" key="1">
    <citation type="submission" date="2017-01" db="EMBL/GenBank/DDBJ databases">
        <title>Comparative genomics of anhydrobiosis in the tardigrade Hypsibius dujardini.</title>
        <authorList>
            <person name="Yoshida Y."/>
            <person name="Koutsovoulos G."/>
            <person name="Laetsch D."/>
            <person name="Stevens L."/>
            <person name="Kumar S."/>
            <person name="Horikawa D."/>
            <person name="Ishino K."/>
            <person name="Komine S."/>
            <person name="Tomita M."/>
            <person name="Blaxter M."/>
            <person name="Arakawa K."/>
        </authorList>
    </citation>
    <scope>NUCLEOTIDE SEQUENCE [LARGE SCALE GENOMIC DNA]</scope>
    <source>
        <strain evidence="3">Z151</strain>
    </source>
</reference>
<accession>A0A1W0X325</accession>
<dbReference type="EMBL" id="MTYJ01000021">
    <property type="protein sequence ID" value="OQV21790.1"/>
    <property type="molecule type" value="Genomic_DNA"/>
</dbReference>
<proteinExistence type="predicted"/>
<evidence type="ECO:0000256" key="1">
    <source>
        <dbReference type="SAM" id="MobiDB-lite"/>
    </source>
</evidence>
<feature type="region of interest" description="Disordered" evidence="1">
    <location>
        <begin position="1"/>
        <end position="48"/>
    </location>
</feature>
<evidence type="ECO:0000313" key="3">
    <source>
        <dbReference type="Proteomes" id="UP000192578"/>
    </source>
</evidence>
<dbReference type="OrthoDB" id="10255210at2759"/>